<gene>
    <name evidence="1" type="ORF">PIB30_068032</name>
</gene>
<keyword evidence="2" id="KW-1185">Reference proteome</keyword>
<sequence length="107" mass="11902">MRKREERGVTAPAKGKVVAVVVGATRESEDRRRERETELCVHRRKRDVTGRERRSIAAATPICCHRHSFSQLSLKPSLLGFVVQRENAMLVARAVTAVELPAAVAVD</sequence>
<evidence type="ECO:0000313" key="1">
    <source>
        <dbReference type="EMBL" id="MED6137765.1"/>
    </source>
</evidence>
<name>A0ABU6SP30_9FABA</name>
<accession>A0ABU6SP30</accession>
<proteinExistence type="predicted"/>
<comment type="caution">
    <text evidence="1">The sequence shown here is derived from an EMBL/GenBank/DDBJ whole genome shotgun (WGS) entry which is preliminary data.</text>
</comment>
<dbReference type="Proteomes" id="UP001341840">
    <property type="component" value="Unassembled WGS sequence"/>
</dbReference>
<protein>
    <submittedName>
        <fullName evidence="1">Uncharacterized protein</fullName>
    </submittedName>
</protein>
<organism evidence="1 2">
    <name type="scientific">Stylosanthes scabra</name>
    <dbReference type="NCBI Taxonomy" id="79078"/>
    <lineage>
        <taxon>Eukaryota</taxon>
        <taxon>Viridiplantae</taxon>
        <taxon>Streptophyta</taxon>
        <taxon>Embryophyta</taxon>
        <taxon>Tracheophyta</taxon>
        <taxon>Spermatophyta</taxon>
        <taxon>Magnoliopsida</taxon>
        <taxon>eudicotyledons</taxon>
        <taxon>Gunneridae</taxon>
        <taxon>Pentapetalae</taxon>
        <taxon>rosids</taxon>
        <taxon>fabids</taxon>
        <taxon>Fabales</taxon>
        <taxon>Fabaceae</taxon>
        <taxon>Papilionoideae</taxon>
        <taxon>50 kb inversion clade</taxon>
        <taxon>dalbergioids sensu lato</taxon>
        <taxon>Dalbergieae</taxon>
        <taxon>Pterocarpus clade</taxon>
        <taxon>Stylosanthes</taxon>
    </lineage>
</organism>
<dbReference type="EMBL" id="JASCZI010061136">
    <property type="protein sequence ID" value="MED6137765.1"/>
    <property type="molecule type" value="Genomic_DNA"/>
</dbReference>
<evidence type="ECO:0000313" key="2">
    <source>
        <dbReference type="Proteomes" id="UP001341840"/>
    </source>
</evidence>
<reference evidence="1 2" key="1">
    <citation type="journal article" date="2023" name="Plants (Basel)">
        <title>Bridging the Gap: Combining Genomics and Transcriptomics Approaches to Understand Stylosanthes scabra, an Orphan Legume from the Brazilian Caatinga.</title>
        <authorList>
            <person name="Ferreira-Neto J.R.C."/>
            <person name="da Silva M.D."/>
            <person name="Binneck E."/>
            <person name="de Melo N.F."/>
            <person name="da Silva R.H."/>
            <person name="de Melo A.L.T.M."/>
            <person name="Pandolfi V."/>
            <person name="Bustamante F.O."/>
            <person name="Brasileiro-Vidal A.C."/>
            <person name="Benko-Iseppon A.M."/>
        </authorList>
    </citation>
    <scope>NUCLEOTIDE SEQUENCE [LARGE SCALE GENOMIC DNA]</scope>
    <source>
        <tissue evidence="1">Leaves</tissue>
    </source>
</reference>